<dbReference type="Pfam" id="PF00486">
    <property type="entry name" value="Trans_reg_C"/>
    <property type="match status" value="1"/>
</dbReference>
<evidence type="ECO:0000256" key="5">
    <source>
        <dbReference type="ARBA" id="ARBA00023163"/>
    </source>
</evidence>
<dbReference type="GO" id="GO:0000976">
    <property type="term" value="F:transcription cis-regulatory region binding"/>
    <property type="evidence" value="ECO:0007669"/>
    <property type="project" value="TreeGrafter"/>
</dbReference>
<dbReference type="InterPro" id="IPR016032">
    <property type="entry name" value="Sig_transdc_resp-reg_C-effctor"/>
</dbReference>
<dbReference type="GO" id="GO:0005829">
    <property type="term" value="C:cytosol"/>
    <property type="evidence" value="ECO:0007669"/>
    <property type="project" value="TreeGrafter"/>
</dbReference>
<dbReference type="GO" id="GO:0000156">
    <property type="term" value="F:phosphorelay response regulator activity"/>
    <property type="evidence" value="ECO:0007669"/>
    <property type="project" value="TreeGrafter"/>
</dbReference>
<dbReference type="PROSITE" id="PS51755">
    <property type="entry name" value="OMPR_PHOB"/>
    <property type="match status" value="1"/>
</dbReference>
<dbReference type="AlphaFoldDB" id="A0A8J2BJ30"/>
<dbReference type="Proteomes" id="UP000663859">
    <property type="component" value="Unassembled WGS sequence"/>
</dbReference>
<evidence type="ECO:0000259" key="9">
    <source>
        <dbReference type="PROSITE" id="PS50110"/>
    </source>
</evidence>
<dbReference type="InterPro" id="IPR039420">
    <property type="entry name" value="WalR-like"/>
</dbReference>
<dbReference type="GO" id="GO:0032993">
    <property type="term" value="C:protein-DNA complex"/>
    <property type="evidence" value="ECO:0007669"/>
    <property type="project" value="TreeGrafter"/>
</dbReference>
<organism evidence="11 12">
    <name type="scientific">Candidatus Methylacidithermus pantelleriae</name>
    <dbReference type="NCBI Taxonomy" id="2744239"/>
    <lineage>
        <taxon>Bacteria</taxon>
        <taxon>Pseudomonadati</taxon>
        <taxon>Verrucomicrobiota</taxon>
        <taxon>Methylacidiphilae</taxon>
        <taxon>Methylacidiphilales</taxon>
        <taxon>Methylacidiphilaceae</taxon>
        <taxon>Candidatus Methylacidithermus</taxon>
    </lineage>
</organism>
<evidence type="ECO:0000256" key="1">
    <source>
        <dbReference type="ARBA" id="ARBA00022553"/>
    </source>
</evidence>
<evidence type="ECO:0000256" key="8">
    <source>
        <dbReference type="SAM" id="MobiDB-lite"/>
    </source>
</evidence>
<proteinExistence type="predicted"/>
<evidence type="ECO:0000256" key="7">
    <source>
        <dbReference type="PROSITE-ProRule" id="PRU01091"/>
    </source>
</evidence>
<keyword evidence="3" id="KW-0805">Transcription regulation</keyword>
<dbReference type="CDD" id="cd00383">
    <property type="entry name" value="trans_reg_C"/>
    <property type="match status" value="1"/>
</dbReference>
<dbReference type="SUPFAM" id="SSF46894">
    <property type="entry name" value="C-terminal effector domain of the bipartite response regulators"/>
    <property type="match status" value="1"/>
</dbReference>
<dbReference type="SMART" id="SM00448">
    <property type="entry name" value="REC"/>
    <property type="match status" value="1"/>
</dbReference>
<dbReference type="GO" id="GO:0006355">
    <property type="term" value="P:regulation of DNA-templated transcription"/>
    <property type="evidence" value="ECO:0007669"/>
    <property type="project" value="InterPro"/>
</dbReference>
<feature type="DNA-binding region" description="OmpR/PhoB-type" evidence="7">
    <location>
        <begin position="131"/>
        <end position="227"/>
    </location>
</feature>
<evidence type="ECO:0000256" key="4">
    <source>
        <dbReference type="ARBA" id="ARBA00023125"/>
    </source>
</evidence>
<dbReference type="RefSeq" id="WP_174581913.1">
    <property type="nucleotide sequence ID" value="NZ_CAJNOB010000012.1"/>
</dbReference>
<sequence>MIKRKILVVEDEPDVLALIRMTLEAQSFRVAEARSGSAALEQIRRHPPDLVVLDLMLPEMSGLEVCRSVRADPLRNRLPILVLTAKGEEVDRVVGFEVGADDYVTKPFSPRELVLRVRSLLRRAYPTEEFPQLVECGPLRIQPEEHRAWIEGRPLDLTATEFRLLLTLVLRRNRVQRRQTLLNEVWGYDSLIDTRTVDTHIRRLREKLGSVGWWIQTVRGVGYRFVEPQGEKPEGGNVEQGQSSGK</sequence>
<evidence type="ECO:0000256" key="3">
    <source>
        <dbReference type="ARBA" id="ARBA00023015"/>
    </source>
</evidence>
<dbReference type="Gene3D" id="3.40.50.2300">
    <property type="match status" value="1"/>
</dbReference>
<keyword evidence="12" id="KW-1185">Reference proteome</keyword>
<dbReference type="SMART" id="SM00862">
    <property type="entry name" value="Trans_reg_C"/>
    <property type="match status" value="1"/>
</dbReference>
<dbReference type="InterPro" id="IPR001789">
    <property type="entry name" value="Sig_transdc_resp-reg_receiver"/>
</dbReference>
<feature type="modified residue" description="4-aspartylphosphate" evidence="6">
    <location>
        <position position="54"/>
    </location>
</feature>
<dbReference type="Gene3D" id="6.10.250.690">
    <property type="match status" value="1"/>
</dbReference>
<keyword evidence="4 7" id="KW-0238">DNA-binding</keyword>
<evidence type="ECO:0000313" key="12">
    <source>
        <dbReference type="Proteomes" id="UP000663859"/>
    </source>
</evidence>
<comment type="caution">
    <text evidence="11">The sequence shown here is derived from an EMBL/GenBank/DDBJ whole genome shotgun (WGS) entry which is preliminary data.</text>
</comment>
<dbReference type="InterPro" id="IPR001867">
    <property type="entry name" value="OmpR/PhoB-type_DNA-bd"/>
</dbReference>
<feature type="domain" description="Response regulatory" evidence="9">
    <location>
        <begin position="5"/>
        <end position="121"/>
    </location>
</feature>
<dbReference type="InterPro" id="IPR036388">
    <property type="entry name" value="WH-like_DNA-bd_sf"/>
</dbReference>
<feature type="domain" description="OmpR/PhoB-type" evidence="10">
    <location>
        <begin position="131"/>
        <end position="227"/>
    </location>
</feature>
<gene>
    <name evidence="11" type="primary">phoB</name>
    <name evidence="11" type="ORF">MPNT_20056</name>
</gene>
<dbReference type="EMBL" id="CAJNOB010000012">
    <property type="protein sequence ID" value="CAF0695921.1"/>
    <property type="molecule type" value="Genomic_DNA"/>
</dbReference>
<dbReference type="Gene3D" id="1.10.10.10">
    <property type="entry name" value="Winged helix-like DNA-binding domain superfamily/Winged helix DNA-binding domain"/>
    <property type="match status" value="1"/>
</dbReference>
<keyword evidence="1 6" id="KW-0597">Phosphoprotein</keyword>
<keyword evidence="2" id="KW-0902">Two-component regulatory system</keyword>
<dbReference type="PANTHER" id="PTHR48111">
    <property type="entry name" value="REGULATOR OF RPOS"/>
    <property type="match status" value="1"/>
</dbReference>
<dbReference type="PROSITE" id="PS50110">
    <property type="entry name" value="RESPONSE_REGULATORY"/>
    <property type="match status" value="1"/>
</dbReference>
<protein>
    <submittedName>
        <fullName evidence="11">DNA-binding transcriptional dual regulator PhoB</fullName>
    </submittedName>
</protein>
<keyword evidence="5" id="KW-0804">Transcription</keyword>
<reference evidence="11" key="1">
    <citation type="submission" date="2021-02" db="EMBL/GenBank/DDBJ databases">
        <authorList>
            <person name="Cremers G."/>
            <person name="Picone N."/>
        </authorList>
    </citation>
    <scope>NUCLEOTIDE SEQUENCE</scope>
    <source>
        <strain evidence="11">PQ17</strain>
    </source>
</reference>
<dbReference type="FunFam" id="3.40.50.2300:FF:000001">
    <property type="entry name" value="DNA-binding response regulator PhoB"/>
    <property type="match status" value="1"/>
</dbReference>
<evidence type="ECO:0000256" key="2">
    <source>
        <dbReference type="ARBA" id="ARBA00023012"/>
    </source>
</evidence>
<name>A0A8J2BJ30_9BACT</name>
<dbReference type="SUPFAM" id="SSF52172">
    <property type="entry name" value="CheY-like"/>
    <property type="match status" value="1"/>
</dbReference>
<evidence type="ECO:0000259" key="10">
    <source>
        <dbReference type="PROSITE" id="PS51755"/>
    </source>
</evidence>
<evidence type="ECO:0000256" key="6">
    <source>
        <dbReference type="PROSITE-ProRule" id="PRU00169"/>
    </source>
</evidence>
<accession>A0A8J2BJ30</accession>
<dbReference type="Pfam" id="PF00072">
    <property type="entry name" value="Response_reg"/>
    <property type="match status" value="1"/>
</dbReference>
<evidence type="ECO:0000313" key="11">
    <source>
        <dbReference type="EMBL" id="CAF0695921.1"/>
    </source>
</evidence>
<feature type="region of interest" description="Disordered" evidence="8">
    <location>
        <begin position="227"/>
        <end position="246"/>
    </location>
</feature>
<dbReference type="InterPro" id="IPR011006">
    <property type="entry name" value="CheY-like_superfamily"/>
</dbReference>
<dbReference type="PANTHER" id="PTHR48111:SF4">
    <property type="entry name" value="DNA-BINDING DUAL TRANSCRIPTIONAL REGULATOR OMPR"/>
    <property type="match status" value="1"/>
</dbReference>